<keyword evidence="3" id="KW-0472">Membrane</keyword>
<feature type="coiled-coil region" evidence="1">
    <location>
        <begin position="305"/>
        <end position="408"/>
    </location>
</feature>
<gene>
    <name evidence="4" type="ORF">CVV26_02780</name>
</gene>
<evidence type="ECO:0000256" key="3">
    <source>
        <dbReference type="SAM" id="Phobius"/>
    </source>
</evidence>
<comment type="caution">
    <text evidence="4">The sequence shown here is derived from an EMBL/GenBank/DDBJ whole genome shotgun (WGS) entry which is preliminary data.</text>
</comment>
<keyword evidence="1" id="KW-0175">Coiled coil</keyword>
<evidence type="ECO:0000313" key="5">
    <source>
        <dbReference type="Proteomes" id="UP000233414"/>
    </source>
</evidence>
<proteinExistence type="predicted"/>
<dbReference type="Proteomes" id="UP000233414">
    <property type="component" value="Unassembled WGS sequence"/>
</dbReference>
<evidence type="ECO:0000313" key="4">
    <source>
        <dbReference type="EMBL" id="PKL72172.1"/>
    </source>
</evidence>
<reference evidence="4 5" key="1">
    <citation type="journal article" date="2017" name="ISME J.">
        <title>Potential for microbial H2 and metal transformations associated with novel bacteria and archaea in deep terrestrial subsurface sediments.</title>
        <authorList>
            <person name="Hernsdorf A.W."/>
            <person name="Amano Y."/>
            <person name="Miyakawa K."/>
            <person name="Ise K."/>
            <person name="Suzuki Y."/>
            <person name="Anantharaman K."/>
            <person name="Probst A."/>
            <person name="Burstein D."/>
            <person name="Thomas B.C."/>
            <person name="Banfield J.F."/>
        </authorList>
    </citation>
    <scope>NUCLEOTIDE SEQUENCE [LARGE SCALE GENOMIC DNA]</scope>
    <source>
        <strain evidence="4">HGW-Kuenenbacteria-1</strain>
    </source>
</reference>
<feature type="region of interest" description="Disordered" evidence="2">
    <location>
        <begin position="163"/>
        <end position="185"/>
    </location>
</feature>
<keyword evidence="3" id="KW-1133">Transmembrane helix</keyword>
<feature type="region of interest" description="Disordered" evidence="2">
    <location>
        <begin position="1"/>
        <end position="71"/>
    </location>
</feature>
<feature type="compositionally biased region" description="Polar residues" evidence="2">
    <location>
        <begin position="49"/>
        <end position="67"/>
    </location>
</feature>
<dbReference type="AlphaFoldDB" id="A0A2N1UN05"/>
<feature type="transmembrane region" description="Helical" evidence="3">
    <location>
        <begin position="278"/>
        <end position="298"/>
    </location>
</feature>
<organism evidence="4 5">
    <name type="scientific">Candidatus Kuenenbacteria bacterium HGW-Kuenenbacteria-1</name>
    <dbReference type="NCBI Taxonomy" id="2013812"/>
    <lineage>
        <taxon>Bacteria</taxon>
        <taxon>Candidatus Kueneniibacteriota</taxon>
    </lineage>
</organism>
<evidence type="ECO:0000256" key="1">
    <source>
        <dbReference type="SAM" id="Coils"/>
    </source>
</evidence>
<sequence>MEKRYSKAQYDSFAERRIKERQAREQEKRNRETTKDKDITPINEAPAENSYQVVANTPKNSQSSGTYTGEGGEYKITMEASTGSSLDKEEELLEEEILKFIYQLSDEGKSFDEINSAVLEKLSIPLMSKNEIKEILESRDIEKYPVKTLDETLEVDETLDKALEVDETSDETSDKTPIEKTPADKETLDSLKAKMVTQEQKTKEQTQVIDDQAWKINQLKSIINEQTNETKMDWETIDEQKEKIARLELIIDEMRNKVEEKLEEVKKESPKKGKFIKIALRSLAVLGAIISCISVFGWSHAMNQRDEAKEKLVTAQEKIEKSSTEIKNLEQTKKTTETTLENTQKDLEIENKKVAKLTDELSKRPTEKDKLKLTTDLETAKEKLANLKEKLAKQAKELQQAINSQKGLQVIAAETPKEDIIVTTNKTGTMTIGTKTETATPTVKTTGTETVTPTVEAVIPPVKTTGTETATPIVKGTETETATPTVKGTETETVTNSKELNKIVDEIYGDKYQKPEWGNVKDLPAQAILDLKVGTINASYEKLPEFGPVDGKTFDWSEKTNCVALHKTLQELKSKGFTPAPNETVEAFINRATTPLEIKMTAEEIQAHEQEVAKTMHKNEIVKTLEMARTGGKSFFGKLLTSQVPERFLDLNNKNCILDKLKVSDINAGKSAFLKKMEEIGAYYGKGLFTRSKSASRIYDTLITLLDTKTLDKSLQNETLRQVLIEK</sequence>
<name>A0A2N1UN05_9BACT</name>
<keyword evidence="3" id="KW-0812">Transmembrane</keyword>
<dbReference type="EMBL" id="PGYQ01000014">
    <property type="protein sequence ID" value="PKL72172.1"/>
    <property type="molecule type" value="Genomic_DNA"/>
</dbReference>
<accession>A0A2N1UN05</accession>
<feature type="coiled-coil region" evidence="1">
    <location>
        <begin position="237"/>
        <end position="264"/>
    </location>
</feature>
<evidence type="ECO:0000256" key="2">
    <source>
        <dbReference type="SAM" id="MobiDB-lite"/>
    </source>
</evidence>
<protein>
    <submittedName>
        <fullName evidence="4">Uncharacterized protein</fullName>
    </submittedName>
</protein>
<feature type="compositionally biased region" description="Basic and acidic residues" evidence="2">
    <location>
        <begin position="172"/>
        <end position="185"/>
    </location>
</feature>
<feature type="compositionally biased region" description="Basic and acidic residues" evidence="2">
    <location>
        <begin position="13"/>
        <end position="39"/>
    </location>
</feature>